<dbReference type="Pfam" id="PF09838">
    <property type="entry name" value="DUF2065"/>
    <property type="match status" value="1"/>
</dbReference>
<dbReference type="InterPro" id="IPR019201">
    <property type="entry name" value="DUF2065"/>
</dbReference>
<feature type="transmembrane region" description="Helical" evidence="1">
    <location>
        <begin position="44"/>
        <end position="63"/>
    </location>
</feature>
<sequence>MAYLCLALGLVFLVEGLVWALAPSFLERMLAMLRDLPLPARRQAGLLGMVTGAMLLWLANALGL</sequence>
<keyword evidence="1" id="KW-1133">Transmembrane helix</keyword>
<gene>
    <name evidence="2" type="ORF">FGK64_08600</name>
</gene>
<keyword evidence="1" id="KW-0472">Membrane</keyword>
<dbReference type="EMBL" id="VCPC01000002">
    <property type="protein sequence ID" value="TMV13710.1"/>
    <property type="molecule type" value="Genomic_DNA"/>
</dbReference>
<comment type="caution">
    <text evidence="2">The sequence shown here is derived from an EMBL/GenBank/DDBJ whole genome shotgun (WGS) entry which is preliminary data.</text>
</comment>
<protein>
    <submittedName>
        <fullName evidence="2">DUF2065 domain-containing protein</fullName>
    </submittedName>
</protein>
<keyword evidence="1" id="KW-0812">Transmembrane</keyword>
<evidence type="ECO:0000256" key="1">
    <source>
        <dbReference type="SAM" id="Phobius"/>
    </source>
</evidence>
<organism evidence="2 3">
    <name type="scientific">Arenibacterium halophilum</name>
    <dbReference type="NCBI Taxonomy" id="2583821"/>
    <lineage>
        <taxon>Bacteria</taxon>
        <taxon>Pseudomonadati</taxon>
        <taxon>Pseudomonadota</taxon>
        <taxon>Alphaproteobacteria</taxon>
        <taxon>Rhodobacterales</taxon>
        <taxon>Paracoccaceae</taxon>
        <taxon>Arenibacterium</taxon>
    </lineage>
</organism>
<dbReference type="Proteomes" id="UP001191082">
    <property type="component" value="Unassembled WGS sequence"/>
</dbReference>
<evidence type="ECO:0000313" key="2">
    <source>
        <dbReference type="EMBL" id="TMV13710.1"/>
    </source>
</evidence>
<reference evidence="2 3" key="1">
    <citation type="submission" date="2019-05" db="EMBL/GenBank/DDBJ databases">
        <title>Marivita sp. nov. isolated from sea sediment.</title>
        <authorList>
            <person name="Kim W."/>
        </authorList>
    </citation>
    <scope>NUCLEOTIDE SEQUENCE [LARGE SCALE GENOMIC DNA]</scope>
    <source>
        <strain evidence="2 3">CAU 1492</strain>
    </source>
</reference>
<evidence type="ECO:0000313" key="3">
    <source>
        <dbReference type="Proteomes" id="UP001191082"/>
    </source>
</evidence>
<proteinExistence type="predicted"/>
<keyword evidence="3" id="KW-1185">Reference proteome</keyword>
<accession>A0ABY2XBG8</accession>
<name>A0ABY2XBG8_9RHOB</name>